<dbReference type="GO" id="GO:0015036">
    <property type="term" value="F:disulfide oxidoreductase activity"/>
    <property type="evidence" value="ECO:0007669"/>
    <property type="project" value="UniProtKB-ARBA"/>
</dbReference>
<organism evidence="4 5">
    <name type="scientific">Thioalkalivibrio sulfidiphilus (strain HL-EbGR7)</name>
    <dbReference type="NCBI Taxonomy" id="396588"/>
    <lineage>
        <taxon>Bacteria</taxon>
        <taxon>Pseudomonadati</taxon>
        <taxon>Pseudomonadota</taxon>
        <taxon>Gammaproteobacteria</taxon>
        <taxon>Chromatiales</taxon>
        <taxon>Ectothiorhodospiraceae</taxon>
        <taxon>Thioalkalivibrio</taxon>
    </lineage>
</organism>
<dbReference type="Gene3D" id="1.25.40.10">
    <property type="entry name" value="Tetratricopeptide repeat domain"/>
    <property type="match status" value="1"/>
</dbReference>
<dbReference type="HOGENOM" id="CLU_1175006_0_0_6"/>
<dbReference type="Proteomes" id="UP000002383">
    <property type="component" value="Chromosome"/>
</dbReference>
<dbReference type="EMBL" id="CP001339">
    <property type="protein sequence ID" value="ACL72498.1"/>
    <property type="molecule type" value="Genomic_DNA"/>
</dbReference>
<dbReference type="AlphaFoldDB" id="B8GRE4"/>
<keyword evidence="1" id="KW-0676">Redox-active center</keyword>
<feature type="domain" description="Thioredoxin" evidence="3">
    <location>
        <begin position="11"/>
        <end position="149"/>
    </location>
</feature>
<dbReference type="SUPFAM" id="SSF52833">
    <property type="entry name" value="Thioredoxin-like"/>
    <property type="match status" value="1"/>
</dbReference>
<accession>B8GRE4</accession>
<name>B8GRE4_THISH</name>
<gene>
    <name evidence="4" type="ordered locus">Tgr7_1413</name>
</gene>
<dbReference type="Pfam" id="PF13899">
    <property type="entry name" value="Thioredoxin_7"/>
    <property type="match status" value="1"/>
</dbReference>
<dbReference type="RefSeq" id="WP_012637981.1">
    <property type="nucleotide sequence ID" value="NC_011901.1"/>
</dbReference>
<reference evidence="4 5" key="1">
    <citation type="journal article" date="2011" name="Stand. Genomic Sci.">
        <title>Complete genome sequence of 'Thioalkalivibrio sulfidophilus' HL-EbGr7.</title>
        <authorList>
            <person name="Muyzer G."/>
            <person name="Sorokin D.Y."/>
            <person name="Mavromatis K."/>
            <person name="Lapidus A."/>
            <person name="Clum A."/>
            <person name="Ivanova N."/>
            <person name="Pati A."/>
            <person name="d'Haeseleer P."/>
            <person name="Woyke T."/>
            <person name="Kyrpides N.C."/>
        </authorList>
    </citation>
    <scope>NUCLEOTIDE SEQUENCE [LARGE SCALE GENOMIC DNA]</scope>
    <source>
        <strain evidence="4 5">HL-EbGR7</strain>
    </source>
</reference>
<evidence type="ECO:0000313" key="5">
    <source>
        <dbReference type="Proteomes" id="UP000002383"/>
    </source>
</evidence>
<proteinExistence type="predicted"/>
<dbReference type="GO" id="GO:0006950">
    <property type="term" value="P:response to stress"/>
    <property type="evidence" value="ECO:0007669"/>
    <property type="project" value="UniProtKB-ARBA"/>
</dbReference>
<sequence precursor="true">MTTHPIHTLLLILALVTPALTLAQPAAWSDWRHGAAGHTLALSDAQRSEQPLVVYFHTDWCPWCRQLNDRYLRNGAVRSTLSGIKKVEINPERGPQEMALFRQYGGTGYPSFYVLVPASGEAPVRLSPFRGGSEDSLAAFAERIEAAATQHYNRWAFRLHQEGQDARSLAVVEKSLAHNPRNAYAHYLRGLIHHKAGDRQRDLRLLREAKAAYERALSLDPGHQGSQRGFEALRNL</sequence>
<dbReference type="CDD" id="cd02961">
    <property type="entry name" value="PDI_a_family"/>
    <property type="match status" value="1"/>
</dbReference>
<dbReference type="InterPro" id="IPR017937">
    <property type="entry name" value="Thioredoxin_CS"/>
</dbReference>
<protein>
    <recommendedName>
        <fullName evidence="3">Thioredoxin domain-containing protein</fullName>
    </recommendedName>
</protein>
<dbReference type="InterPro" id="IPR011990">
    <property type="entry name" value="TPR-like_helical_dom_sf"/>
</dbReference>
<keyword evidence="5" id="KW-1185">Reference proteome</keyword>
<feature type="chain" id="PRO_5002872916" description="Thioredoxin domain-containing protein" evidence="2">
    <location>
        <begin position="24"/>
        <end position="236"/>
    </location>
</feature>
<evidence type="ECO:0000256" key="2">
    <source>
        <dbReference type="SAM" id="SignalP"/>
    </source>
</evidence>
<dbReference type="InterPro" id="IPR036249">
    <property type="entry name" value="Thioredoxin-like_sf"/>
</dbReference>
<dbReference type="KEGG" id="tgr:Tgr7_1413"/>
<dbReference type="InterPro" id="IPR013766">
    <property type="entry name" value="Thioredoxin_domain"/>
</dbReference>
<dbReference type="SUPFAM" id="SSF48452">
    <property type="entry name" value="TPR-like"/>
    <property type="match status" value="1"/>
</dbReference>
<keyword evidence="2" id="KW-0732">Signal</keyword>
<evidence type="ECO:0000256" key="1">
    <source>
        <dbReference type="ARBA" id="ARBA00023284"/>
    </source>
</evidence>
<feature type="signal peptide" evidence="2">
    <location>
        <begin position="1"/>
        <end position="23"/>
    </location>
</feature>
<dbReference type="PROSITE" id="PS00194">
    <property type="entry name" value="THIOREDOXIN_1"/>
    <property type="match status" value="1"/>
</dbReference>
<dbReference type="Gene3D" id="3.40.30.10">
    <property type="entry name" value="Glutaredoxin"/>
    <property type="match status" value="1"/>
</dbReference>
<dbReference type="PROSITE" id="PS51352">
    <property type="entry name" value="THIOREDOXIN_2"/>
    <property type="match status" value="1"/>
</dbReference>
<evidence type="ECO:0000259" key="3">
    <source>
        <dbReference type="PROSITE" id="PS51352"/>
    </source>
</evidence>
<dbReference type="OrthoDB" id="195735at2"/>
<evidence type="ECO:0000313" key="4">
    <source>
        <dbReference type="EMBL" id="ACL72498.1"/>
    </source>
</evidence>